<dbReference type="PATRIC" id="fig|1305731.5.peg.2710"/>
<dbReference type="GO" id="GO:0005829">
    <property type="term" value="C:cytosol"/>
    <property type="evidence" value="ECO:0007669"/>
    <property type="project" value="TreeGrafter"/>
</dbReference>
<proteinExistence type="predicted"/>
<feature type="domain" description="HTH araC/xylS-type" evidence="4">
    <location>
        <begin position="236"/>
        <end position="334"/>
    </location>
</feature>
<keyword evidence="3" id="KW-0804">Transcription</keyword>
<reference evidence="5 6" key="1">
    <citation type="submission" date="2015-09" db="EMBL/GenBank/DDBJ databases">
        <title>Identification and resolution of microdiversity through metagenomic sequencing of parallel consortia.</title>
        <authorList>
            <person name="Nelson W.C."/>
            <person name="Romine M.F."/>
            <person name="Lindemann S.R."/>
        </authorList>
    </citation>
    <scope>NUCLEOTIDE SEQUENCE [LARGE SCALE GENOMIC DNA]</scope>
    <source>
        <strain evidence="5">HL-55</strain>
    </source>
</reference>
<name>A0A0P7Z4S3_9GAMM</name>
<protein>
    <submittedName>
        <fullName evidence="5">AraC family protein</fullName>
    </submittedName>
</protein>
<evidence type="ECO:0000313" key="6">
    <source>
        <dbReference type="Proteomes" id="UP000050416"/>
    </source>
</evidence>
<accession>A0A0P7Z4S3</accession>
<dbReference type="InterPro" id="IPR009057">
    <property type="entry name" value="Homeodomain-like_sf"/>
</dbReference>
<dbReference type="SMART" id="SM00342">
    <property type="entry name" value="HTH_ARAC"/>
    <property type="match status" value="1"/>
</dbReference>
<sequence>MTATVEYQIRTSALKGFDVLVEDLGGDPHRLLADYGLSAEALKSDLQSMNIRDFVQLLEISATTLGCADFGLRLGASQDFRILGPLGVVLRHCRTPREALHSARSFVCFHNQSEYWDYHSHGAVTALQRYENFYDITDTRQYRELALSACYQLCRVLIRPGFRFVRLEFSHAPLSPLSTYRRYFKTDVTFNHEHDALWLETQLLDEPLRSQNDAVKTAAMAYLRELIQDHELDVVQQVSLLIQQTLGVQEASIENVSQLLGLNKRTLQRQLKQRGVTFKELVNSLRMRSACWHLQSSTMDITLLSEILGYSDVSGFSHAFRKAQGISPLGWRKARKASPVTK</sequence>
<dbReference type="STRING" id="1305731.GCA_000934705_00239"/>
<dbReference type="AlphaFoldDB" id="A0A0P7Z4S3"/>
<dbReference type="InterPro" id="IPR018060">
    <property type="entry name" value="HTH_AraC"/>
</dbReference>
<evidence type="ECO:0000256" key="1">
    <source>
        <dbReference type="ARBA" id="ARBA00023015"/>
    </source>
</evidence>
<keyword evidence="2" id="KW-0238">DNA-binding</keyword>
<comment type="caution">
    <text evidence="5">The sequence shown here is derived from an EMBL/GenBank/DDBJ whole genome shotgun (WGS) entry which is preliminary data.</text>
</comment>
<dbReference type="EMBL" id="LJZQ01000006">
    <property type="protein sequence ID" value="KPQ29390.1"/>
    <property type="molecule type" value="Genomic_DNA"/>
</dbReference>
<gene>
    <name evidence="5" type="ORF">HLUCCX14_06015</name>
</gene>
<dbReference type="Pfam" id="PF12625">
    <property type="entry name" value="Arabinose_bd"/>
    <property type="match status" value="1"/>
</dbReference>
<dbReference type="OrthoDB" id="6816069at2"/>
<dbReference type="PROSITE" id="PS01124">
    <property type="entry name" value="HTH_ARAC_FAMILY_2"/>
    <property type="match status" value="1"/>
</dbReference>
<evidence type="ECO:0000256" key="2">
    <source>
        <dbReference type="ARBA" id="ARBA00023125"/>
    </source>
</evidence>
<dbReference type="GO" id="GO:0000976">
    <property type="term" value="F:transcription cis-regulatory region binding"/>
    <property type="evidence" value="ECO:0007669"/>
    <property type="project" value="TreeGrafter"/>
</dbReference>
<dbReference type="Gene3D" id="1.10.10.60">
    <property type="entry name" value="Homeodomain-like"/>
    <property type="match status" value="1"/>
</dbReference>
<evidence type="ECO:0000313" key="5">
    <source>
        <dbReference type="EMBL" id="KPQ29390.1"/>
    </source>
</evidence>
<dbReference type="SUPFAM" id="SSF46689">
    <property type="entry name" value="Homeodomain-like"/>
    <property type="match status" value="1"/>
</dbReference>
<evidence type="ECO:0000256" key="3">
    <source>
        <dbReference type="ARBA" id="ARBA00023163"/>
    </source>
</evidence>
<dbReference type="InterPro" id="IPR032687">
    <property type="entry name" value="AraC-type_N"/>
</dbReference>
<dbReference type="Pfam" id="PF12833">
    <property type="entry name" value="HTH_18"/>
    <property type="match status" value="1"/>
</dbReference>
<dbReference type="GO" id="GO:0003700">
    <property type="term" value="F:DNA-binding transcription factor activity"/>
    <property type="evidence" value="ECO:0007669"/>
    <property type="project" value="InterPro"/>
</dbReference>
<dbReference type="PANTHER" id="PTHR47894:SF4">
    <property type="entry name" value="HTH-TYPE TRANSCRIPTIONAL REGULATOR GADX"/>
    <property type="match status" value="1"/>
</dbReference>
<organism evidence="5 6">
    <name type="scientific">Marinobacter excellens HL-55</name>
    <dbReference type="NCBI Taxonomy" id="1305731"/>
    <lineage>
        <taxon>Bacteria</taxon>
        <taxon>Pseudomonadati</taxon>
        <taxon>Pseudomonadota</taxon>
        <taxon>Gammaproteobacteria</taxon>
        <taxon>Pseudomonadales</taxon>
        <taxon>Marinobacteraceae</taxon>
        <taxon>Marinobacter</taxon>
    </lineage>
</organism>
<evidence type="ECO:0000259" key="4">
    <source>
        <dbReference type="PROSITE" id="PS01124"/>
    </source>
</evidence>
<keyword evidence="1" id="KW-0805">Transcription regulation</keyword>
<dbReference type="Proteomes" id="UP000050416">
    <property type="component" value="Unassembled WGS sequence"/>
</dbReference>
<dbReference type="PANTHER" id="PTHR47894">
    <property type="entry name" value="HTH-TYPE TRANSCRIPTIONAL REGULATOR GADX"/>
    <property type="match status" value="1"/>
</dbReference>